<keyword evidence="6 9" id="KW-0811">Translocation</keyword>
<evidence type="ECO:0000256" key="8">
    <source>
        <dbReference type="ARBA" id="ARBA00025340"/>
    </source>
</evidence>
<proteinExistence type="inferred from homology"/>
<reference evidence="11" key="1">
    <citation type="submission" date="2018-01" db="EMBL/GenBank/DDBJ databases">
        <authorList>
            <person name="Regsiter A."/>
            <person name="William W."/>
        </authorList>
    </citation>
    <scope>NUCLEOTIDE SEQUENCE</scope>
    <source>
        <strain evidence="11">TRIP AH-1</strain>
    </source>
</reference>
<evidence type="ECO:0000256" key="9">
    <source>
        <dbReference type="HAMAP-Rule" id="MF_00236"/>
    </source>
</evidence>
<evidence type="ECO:0000256" key="4">
    <source>
        <dbReference type="ARBA" id="ARBA00022927"/>
    </source>
</evidence>
<evidence type="ECO:0000256" key="1">
    <source>
        <dbReference type="ARBA" id="ARBA00004167"/>
    </source>
</evidence>
<keyword evidence="7 9" id="KW-0472">Membrane</keyword>
<evidence type="ECO:0000313" key="11">
    <source>
        <dbReference type="EMBL" id="SPD73326.1"/>
    </source>
</evidence>
<comment type="subcellular location">
    <subcellularLocation>
        <location evidence="9">Cell membrane</location>
        <topology evidence="9">Single-pass membrane protein</topology>
    </subcellularLocation>
    <subcellularLocation>
        <location evidence="1">Membrane</location>
        <topology evidence="1">Single-pass membrane protein</topology>
    </subcellularLocation>
</comment>
<gene>
    <name evidence="9" type="primary">tatA</name>
    <name evidence="11" type="ORF">PITCH_A1800012</name>
</gene>
<dbReference type="HAMAP" id="MF_00236">
    <property type="entry name" value="TatA_E"/>
    <property type="match status" value="1"/>
</dbReference>
<comment type="similarity">
    <text evidence="9">Belongs to the TatA/E family.</text>
</comment>
<sequence>MFGIGMPELIVIMVIALIVLGPSKLPDLARSIGKGLAEFKKATQDIKESLNIEGEIRDAKEDIADSISGLERPFDIKSNDRSLEKMPPSPEQAMEEINKIETTGSEDRAEREMKAVREEGKN</sequence>
<comment type="function">
    <text evidence="9">Part of the twin-arginine translocation (Tat) system that transports large folded proteins containing a characteristic twin-arginine motif in their signal peptide across membranes. TatA could form the protein-conducting channel of the Tat system.</text>
</comment>
<dbReference type="GO" id="GO:0006886">
    <property type="term" value="P:intracellular protein transport"/>
    <property type="evidence" value="ECO:0007669"/>
    <property type="project" value="UniProtKB-ARBA"/>
</dbReference>
<accession>A0A445MV20</accession>
<keyword evidence="5 9" id="KW-1133">Transmembrane helix</keyword>
<keyword evidence="4 9" id="KW-0653">Protein transport</keyword>
<evidence type="ECO:0000256" key="7">
    <source>
        <dbReference type="ARBA" id="ARBA00023136"/>
    </source>
</evidence>
<dbReference type="GO" id="GO:0033281">
    <property type="term" value="C:TAT protein transport complex"/>
    <property type="evidence" value="ECO:0007669"/>
    <property type="project" value="UniProtKB-UniRule"/>
</dbReference>
<evidence type="ECO:0000256" key="3">
    <source>
        <dbReference type="ARBA" id="ARBA00022692"/>
    </source>
</evidence>
<dbReference type="PANTHER" id="PTHR33162">
    <property type="entry name" value="SEC-INDEPENDENT PROTEIN TRANSLOCASE PROTEIN TATA, CHLOROPLASTIC"/>
    <property type="match status" value="1"/>
</dbReference>
<dbReference type="GO" id="GO:0008320">
    <property type="term" value="F:protein transmembrane transporter activity"/>
    <property type="evidence" value="ECO:0007669"/>
    <property type="project" value="UniProtKB-UniRule"/>
</dbReference>
<comment type="subunit">
    <text evidence="9">Forms a complex with TatC.</text>
</comment>
<dbReference type="GO" id="GO:0043953">
    <property type="term" value="P:protein transport by the Tat complex"/>
    <property type="evidence" value="ECO:0007669"/>
    <property type="project" value="UniProtKB-UniRule"/>
</dbReference>
<dbReference type="NCBIfam" id="TIGR01411">
    <property type="entry name" value="tatAE"/>
    <property type="match status" value="1"/>
</dbReference>
<dbReference type="NCBIfam" id="NF011430">
    <property type="entry name" value="PRK14861.1"/>
    <property type="match status" value="1"/>
</dbReference>
<feature type="region of interest" description="Disordered" evidence="10">
    <location>
        <begin position="102"/>
        <end position="122"/>
    </location>
</feature>
<dbReference type="PRINTS" id="PR01506">
    <property type="entry name" value="TATBPROTEIN"/>
</dbReference>
<dbReference type="Gene3D" id="1.20.5.3310">
    <property type="match status" value="1"/>
</dbReference>
<dbReference type="InterPro" id="IPR006312">
    <property type="entry name" value="TatA/E"/>
</dbReference>
<organism evidence="11">
    <name type="scientific">uncultured Desulfobacterium sp</name>
    <dbReference type="NCBI Taxonomy" id="201089"/>
    <lineage>
        <taxon>Bacteria</taxon>
        <taxon>Pseudomonadati</taxon>
        <taxon>Thermodesulfobacteriota</taxon>
        <taxon>Desulfobacteria</taxon>
        <taxon>Desulfobacterales</taxon>
        <taxon>Desulfobacteriaceae</taxon>
        <taxon>Desulfobacterium</taxon>
        <taxon>environmental samples</taxon>
    </lineage>
</organism>
<name>A0A445MV20_9BACT</name>
<feature type="compositionally biased region" description="Basic and acidic residues" evidence="10">
    <location>
        <begin position="105"/>
        <end position="122"/>
    </location>
</feature>
<evidence type="ECO:0000256" key="2">
    <source>
        <dbReference type="ARBA" id="ARBA00022448"/>
    </source>
</evidence>
<dbReference type="EMBL" id="OJIN01000091">
    <property type="protein sequence ID" value="SPD73326.1"/>
    <property type="molecule type" value="Genomic_DNA"/>
</dbReference>
<evidence type="ECO:0000256" key="5">
    <source>
        <dbReference type="ARBA" id="ARBA00022989"/>
    </source>
</evidence>
<dbReference type="AlphaFoldDB" id="A0A445MV20"/>
<dbReference type="InterPro" id="IPR003369">
    <property type="entry name" value="TatA/B/E"/>
</dbReference>
<evidence type="ECO:0000256" key="10">
    <source>
        <dbReference type="SAM" id="MobiDB-lite"/>
    </source>
</evidence>
<keyword evidence="2 9" id="KW-0813">Transport</keyword>
<evidence type="ECO:0000256" key="6">
    <source>
        <dbReference type="ARBA" id="ARBA00023010"/>
    </source>
</evidence>
<keyword evidence="9" id="KW-1003">Cell membrane</keyword>
<dbReference type="PANTHER" id="PTHR33162:SF1">
    <property type="entry name" value="SEC-INDEPENDENT PROTEIN TRANSLOCASE PROTEIN TATA, CHLOROPLASTIC"/>
    <property type="match status" value="1"/>
</dbReference>
<keyword evidence="3 9" id="KW-0812">Transmembrane</keyword>
<protein>
    <recommendedName>
        <fullName evidence="9">Sec-independent protein translocase protein TatA</fullName>
    </recommendedName>
</protein>
<comment type="function">
    <text evidence="8">Part of the twin-arginine translocation (Tat) system that transports large folded proteins containing a characteristic twin-arginine motif in their signal peptide across the thylakoid membrane. Involved in delta pH-dependent protein transport required for chloroplast development, especially thylakoid membrane formation. TATC and TATB mediate precursor recognition, whereas TATA facilitates translocation.</text>
</comment>
<dbReference type="Pfam" id="PF02416">
    <property type="entry name" value="TatA_B_E"/>
    <property type="match status" value="1"/>
</dbReference>